<dbReference type="Proteomes" id="UP000249081">
    <property type="component" value="Unassembled WGS sequence"/>
</dbReference>
<dbReference type="PANTHER" id="PTHR42878:SF15">
    <property type="entry name" value="BACTERIOPHYTOCHROME"/>
    <property type="match status" value="1"/>
</dbReference>
<dbReference type="Gene3D" id="3.30.450.40">
    <property type="match status" value="1"/>
</dbReference>
<dbReference type="PROSITE" id="PS50112">
    <property type="entry name" value="PAS"/>
    <property type="match status" value="1"/>
</dbReference>
<dbReference type="InterPro" id="IPR035965">
    <property type="entry name" value="PAS-like_dom_sf"/>
</dbReference>
<comment type="subunit">
    <text evidence="3">Homodimer.</text>
</comment>
<dbReference type="InterPro" id="IPR003661">
    <property type="entry name" value="HisK_dim/P_dom"/>
</dbReference>
<dbReference type="Pfam" id="PF08446">
    <property type="entry name" value="PAS_2"/>
    <property type="match status" value="1"/>
</dbReference>
<dbReference type="SUPFAM" id="SSF55785">
    <property type="entry name" value="PYP-like sensor domain (PAS domain)"/>
    <property type="match status" value="1"/>
</dbReference>
<evidence type="ECO:0000256" key="6">
    <source>
        <dbReference type="ARBA" id="ARBA00022553"/>
    </source>
</evidence>
<comment type="caution">
    <text evidence="16">The sequence shown here is derived from an EMBL/GenBank/DDBJ whole genome shotgun (WGS) entry which is preliminary data.</text>
</comment>
<dbReference type="CDD" id="cd00082">
    <property type="entry name" value="HisKA"/>
    <property type="match status" value="1"/>
</dbReference>
<evidence type="ECO:0000259" key="13">
    <source>
        <dbReference type="PROSITE" id="PS50046"/>
    </source>
</evidence>
<dbReference type="FunFam" id="3.30.565.10:FF:000006">
    <property type="entry name" value="Sensor histidine kinase WalK"/>
    <property type="match status" value="1"/>
</dbReference>
<dbReference type="GO" id="GO:0016020">
    <property type="term" value="C:membrane"/>
    <property type="evidence" value="ECO:0007669"/>
    <property type="project" value="UniProtKB-SubCell"/>
</dbReference>
<dbReference type="EMBL" id="QBMN01000047">
    <property type="protein sequence ID" value="PZO42490.1"/>
    <property type="molecule type" value="Genomic_DNA"/>
</dbReference>
<evidence type="ECO:0000259" key="14">
    <source>
        <dbReference type="PROSITE" id="PS50109"/>
    </source>
</evidence>
<dbReference type="GO" id="GO:0009881">
    <property type="term" value="F:photoreceptor activity"/>
    <property type="evidence" value="ECO:0007669"/>
    <property type="project" value="UniProtKB-KW"/>
</dbReference>
<dbReference type="AlphaFoldDB" id="A0A2W4WD83"/>
<dbReference type="InterPro" id="IPR001294">
    <property type="entry name" value="Phytochrome"/>
</dbReference>
<dbReference type="SMART" id="SM00065">
    <property type="entry name" value="GAF"/>
    <property type="match status" value="1"/>
</dbReference>
<dbReference type="SMART" id="SM00387">
    <property type="entry name" value="HATPase_c"/>
    <property type="match status" value="1"/>
</dbReference>
<keyword evidence="7" id="KW-0716">Sensory transduction</keyword>
<evidence type="ECO:0000313" key="17">
    <source>
        <dbReference type="Proteomes" id="UP000249081"/>
    </source>
</evidence>
<dbReference type="SUPFAM" id="SSF55874">
    <property type="entry name" value="ATPase domain of HSP90 chaperone/DNA topoisomerase II/histidine kinase"/>
    <property type="match status" value="1"/>
</dbReference>
<dbReference type="Gene3D" id="3.30.565.10">
    <property type="entry name" value="Histidine kinase-like ATPase, C-terminal domain"/>
    <property type="match status" value="1"/>
</dbReference>
<evidence type="ECO:0000256" key="7">
    <source>
        <dbReference type="ARBA" id="ARBA00022606"/>
    </source>
</evidence>
<dbReference type="Pfam" id="PF00360">
    <property type="entry name" value="PHY"/>
    <property type="match status" value="1"/>
</dbReference>
<dbReference type="PANTHER" id="PTHR42878">
    <property type="entry name" value="TWO-COMPONENT HISTIDINE KINASE"/>
    <property type="match status" value="1"/>
</dbReference>
<keyword evidence="6" id="KW-0597">Phosphoprotein</keyword>
<dbReference type="Gene3D" id="3.30.450.270">
    <property type="match status" value="1"/>
</dbReference>
<feature type="domain" description="PAS" evidence="15">
    <location>
        <begin position="38"/>
        <end position="84"/>
    </location>
</feature>
<evidence type="ECO:0000256" key="3">
    <source>
        <dbReference type="ARBA" id="ARBA00011738"/>
    </source>
</evidence>
<keyword evidence="8" id="KW-0808">Transferase</keyword>
<keyword evidence="5" id="KW-0600">Photoreceptor protein</keyword>
<protein>
    <recommendedName>
        <fullName evidence="4">histidine kinase</fullName>
        <ecNumber evidence="4">2.7.13.3</ecNumber>
    </recommendedName>
</protein>
<dbReference type="Pfam" id="PF01590">
    <property type="entry name" value="GAF"/>
    <property type="match status" value="1"/>
</dbReference>
<keyword evidence="12" id="KW-0675">Receptor</keyword>
<evidence type="ECO:0000256" key="12">
    <source>
        <dbReference type="ARBA" id="ARBA00023170"/>
    </source>
</evidence>
<dbReference type="InterPro" id="IPR029016">
    <property type="entry name" value="GAF-like_dom_sf"/>
</dbReference>
<dbReference type="InterPro" id="IPR036097">
    <property type="entry name" value="HisK_dim/P_sf"/>
</dbReference>
<dbReference type="InterPro" id="IPR050351">
    <property type="entry name" value="BphY/WalK/GraS-like"/>
</dbReference>
<dbReference type="SMART" id="SM00388">
    <property type="entry name" value="HisKA"/>
    <property type="match status" value="1"/>
</dbReference>
<dbReference type="GO" id="GO:0030295">
    <property type="term" value="F:protein kinase activator activity"/>
    <property type="evidence" value="ECO:0007669"/>
    <property type="project" value="TreeGrafter"/>
</dbReference>
<dbReference type="GO" id="GO:0006355">
    <property type="term" value="P:regulation of DNA-templated transcription"/>
    <property type="evidence" value="ECO:0007669"/>
    <property type="project" value="InterPro"/>
</dbReference>
<proteinExistence type="inferred from homology"/>
<dbReference type="InterPro" id="IPR036890">
    <property type="entry name" value="HATPase_C_sf"/>
</dbReference>
<dbReference type="SUPFAM" id="SSF55781">
    <property type="entry name" value="GAF domain-like"/>
    <property type="match status" value="2"/>
</dbReference>
<evidence type="ECO:0000256" key="10">
    <source>
        <dbReference type="ARBA" id="ARBA00022991"/>
    </source>
</evidence>
<reference evidence="17" key="1">
    <citation type="submission" date="2018-04" db="EMBL/GenBank/DDBJ databases">
        <authorList>
            <person name="Cornet L."/>
        </authorList>
    </citation>
    <scope>NUCLEOTIDE SEQUENCE [LARGE SCALE GENOMIC DNA]</scope>
</reference>
<dbReference type="Pfam" id="PF00512">
    <property type="entry name" value="HisKA"/>
    <property type="match status" value="1"/>
</dbReference>
<name>A0A2W4WD83_9CYAN</name>
<evidence type="ECO:0000256" key="9">
    <source>
        <dbReference type="ARBA" id="ARBA00022777"/>
    </source>
</evidence>
<dbReference type="GO" id="GO:0000156">
    <property type="term" value="F:phosphorelay response regulator activity"/>
    <property type="evidence" value="ECO:0007669"/>
    <property type="project" value="TreeGrafter"/>
</dbReference>
<keyword evidence="10" id="KW-0157">Chromophore</keyword>
<dbReference type="Gene3D" id="1.10.287.130">
    <property type="match status" value="1"/>
</dbReference>
<keyword evidence="11" id="KW-0472">Membrane</keyword>
<dbReference type="InterPro" id="IPR000014">
    <property type="entry name" value="PAS"/>
</dbReference>
<gene>
    <name evidence="16" type="ORF">DCF17_08705</name>
</gene>
<evidence type="ECO:0000256" key="4">
    <source>
        <dbReference type="ARBA" id="ARBA00012438"/>
    </source>
</evidence>
<sequence length="763" mass="86020">MIDQAVDLTNCDREPIHIPGLIQPHGALLVLQEPDLTIVQVSSNTFELIGHPPKDILGKPLLALLAPKQIATIRQCLSEDFEHVNPLDISIKREAKLLRFDGIVHRQNALIFLELEPKQKSRKADFFEFYQRVKGTITKLQKAPTLLEMSEAVVKEVRKVTGFDRVMVYQFDAEGAGRVIAEDRVESLTPYLGLHYPPSDIPKQAKQLYTLNWLRLIPDCTYQPIELVPAHNPADHPLGDRPTDLSLSVLRSVSPLHLEYLSNMGVGASMSISLIQDQKLWGLIACHHSTPRYVPYSVRTMCEFVGQVMSVELANKENHEDLDYKMTLKSLQGKFVESLSQSERFLDGLIQLDSNLLDLVSASGAAICAANHITCIGQTPPETELPALRDWVKTQIQHNQFETRSLSQLYPAAASFKAVASGVLALEISQFHQNYILWFRPEVVQTVNWGGNPNKPVEVTDDGETRLSPRKSFEKWQETLQGCSLPWKPCEIEIVTELRSLIVVVILKQADDLAKINLELERSNSELDSFAYIASHDLKEPLRGIHNYSNFLMEDYAALLDADGVAKLNTVVRLTQRMEDLINSLLHYSRLGRAELSRQPTNLAEVARQAIDTLRISQPQSSIEFRVPRSLPTIHCDRTQISELFTNLLTNAIKYNDKSEKWVEIGFTESARVELDKGDSEDPLLYSFYVRDNGIGIPPPHLERVFQIFKRLHTQDQYGGGTGAGLTIVQKIVERHGGKIWVESTLGEGSTFYFTLKQEGNHE</sequence>
<dbReference type="EC" id="2.7.13.3" evidence="4"/>
<dbReference type="InterPro" id="IPR043150">
    <property type="entry name" value="Phytochrome_PHY_sf"/>
</dbReference>
<dbReference type="InterPro" id="IPR013654">
    <property type="entry name" value="PAS_2"/>
</dbReference>
<feature type="domain" description="Phytochrome chromophore attachment site" evidence="13">
    <location>
        <begin position="145"/>
        <end position="307"/>
    </location>
</feature>
<evidence type="ECO:0000256" key="2">
    <source>
        <dbReference type="ARBA" id="ARBA00006402"/>
    </source>
</evidence>
<comment type="similarity">
    <text evidence="2">In the N-terminal section; belongs to the phytochrome family.</text>
</comment>
<dbReference type="InterPro" id="IPR016132">
    <property type="entry name" value="Phyto_chromo_attachment"/>
</dbReference>
<keyword evidence="9" id="KW-0418">Kinase</keyword>
<dbReference type="PRINTS" id="PR01033">
    <property type="entry name" value="PHYTOCHROME"/>
</dbReference>
<evidence type="ECO:0000259" key="15">
    <source>
        <dbReference type="PROSITE" id="PS50112"/>
    </source>
</evidence>
<organism evidence="16 17">
    <name type="scientific">Shackletoniella antarctica</name>
    <dbReference type="NCBI Taxonomy" id="268115"/>
    <lineage>
        <taxon>Bacteria</taxon>
        <taxon>Bacillati</taxon>
        <taxon>Cyanobacteriota</taxon>
        <taxon>Cyanophyceae</taxon>
        <taxon>Oculatellales</taxon>
        <taxon>Oculatellaceae</taxon>
        <taxon>Shackletoniella</taxon>
    </lineage>
</organism>
<dbReference type="PROSITE" id="PS50046">
    <property type="entry name" value="PHYTOCHROME_2"/>
    <property type="match status" value="1"/>
</dbReference>
<dbReference type="InterPro" id="IPR005467">
    <property type="entry name" value="His_kinase_dom"/>
</dbReference>
<dbReference type="Gene3D" id="3.30.450.20">
    <property type="entry name" value="PAS domain"/>
    <property type="match status" value="1"/>
</dbReference>
<comment type="catalytic activity">
    <reaction evidence="1">
        <text>ATP + protein L-histidine = ADP + protein N-phospho-L-histidine.</text>
        <dbReference type="EC" id="2.7.13.3"/>
    </reaction>
</comment>
<dbReference type="PROSITE" id="PS50109">
    <property type="entry name" value="HIS_KIN"/>
    <property type="match status" value="1"/>
</dbReference>
<evidence type="ECO:0000256" key="5">
    <source>
        <dbReference type="ARBA" id="ARBA00022543"/>
    </source>
</evidence>
<dbReference type="SUPFAM" id="SSF47384">
    <property type="entry name" value="Homodimeric domain of signal transducing histidine kinase"/>
    <property type="match status" value="1"/>
</dbReference>
<evidence type="ECO:0000256" key="11">
    <source>
        <dbReference type="ARBA" id="ARBA00023136"/>
    </source>
</evidence>
<dbReference type="InterPro" id="IPR003594">
    <property type="entry name" value="HATPase_dom"/>
</dbReference>
<reference evidence="16 17" key="2">
    <citation type="submission" date="2018-06" db="EMBL/GenBank/DDBJ databases">
        <title>Metagenomic assembly of (sub)arctic Cyanobacteria and their associated microbiome from non-axenic cultures.</title>
        <authorList>
            <person name="Baurain D."/>
        </authorList>
    </citation>
    <scope>NUCLEOTIDE SEQUENCE [LARGE SCALE GENOMIC DNA]</scope>
    <source>
        <strain evidence="16">ULC041bin1</strain>
    </source>
</reference>
<dbReference type="GO" id="GO:0000155">
    <property type="term" value="F:phosphorelay sensor kinase activity"/>
    <property type="evidence" value="ECO:0007669"/>
    <property type="project" value="InterPro"/>
</dbReference>
<evidence type="ECO:0000313" key="16">
    <source>
        <dbReference type="EMBL" id="PZO42490.1"/>
    </source>
</evidence>
<accession>A0A2W4WD83</accession>
<dbReference type="InterPro" id="IPR013515">
    <property type="entry name" value="Phytochrome_cen-reg"/>
</dbReference>
<dbReference type="GO" id="GO:0007234">
    <property type="term" value="P:osmosensory signaling via phosphorelay pathway"/>
    <property type="evidence" value="ECO:0007669"/>
    <property type="project" value="TreeGrafter"/>
</dbReference>
<feature type="domain" description="Histidine kinase" evidence="14">
    <location>
        <begin position="533"/>
        <end position="760"/>
    </location>
</feature>
<dbReference type="Pfam" id="PF02518">
    <property type="entry name" value="HATPase_c"/>
    <property type="match status" value="1"/>
</dbReference>
<dbReference type="InterPro" id="IPR003018">
    <property type="entry name" value="GAF"/>
</dbReference>
<dbReference type="GO" id="GO:0009584">
    <property type="term" value="P:detection of visible light"/>
    <property type="evidence" value="ECO:0007669"/>
    <property type="project" value="InterPro"/>
</dbReference>
<evidence type="ECO:0000256" key="1">
    <source>
        <dbReference type="ARBA" id="ARBA00000085"/>
    </source>
</evidence>
<evidence type="ECO:0000256" key="8">
    <source>
        <dbReference type="ARBA" id="ARBA00022679"/>
    </source>
</evidence>